<evidence type="ECO:0000259" key="2">
    <source>
        <dbReference type="Pfam" id="PF20415"/>
    </source>
</evidence>
<dbReference type="OrthoDB" id="3352225at2759"/>
<reference evidence="3" key="1">
    <citation type="submission" date="2020-11" db="EMBL/GenBank/DDBJ databases">
        <authorList>
            <consortium name="DOE Joint Genome Institute"/>
            <person name="Ahrendt S."/>
            <person name="Riley R."/>
            <person name="Andreopoulos W."/>
            <person name="Labutti K."/>
            <person name="Pangilinan J."/>
            <person name="Ruiz-Duenas F.J."/>
            <person name="Barrasa J.M."/>
            <person name="Sanchez-Garcia M."/>
            <person name="Camarero S."/>
            <person name="Miyauchi S."/>
            <person name="Serrano A."/>
            <person name="Linde D."/>
            <person name="Babiker R."/>
            <person name="Drula E."/>
            <person name="Ayuso-Fernandez I."/>
            <person name="Pacheco R."/>
            <person name="Padilla G."/>
            <person name="Ferreira P."/>
            <person name="Barriuso J."/>
            <person name="Kellner H."/>
            <person name="Castanera R."/>
            <person name="Alfaro M."/>
            <person name="Ramirez L."/>
            <person name="Pisabarro A.G."/>
            <person name="Kuo A."/>
            <person name="Tritt A."/>
            <person name="Lipzen A."/>
            <person name="He G."/>
            <person name="Yan M."/>
            <person name="Ng V."/>
            <person name="Cullen D."/>
            <person name="Martin F."/>
            <person name="Rosso M.-N."/>
            <person name="Henrissat B."/>
            <person name="Hibbett D."/>
            <person name="Martinez A.T."/>
            <person name="Grigoriev I.V."/>
        </authorList>
    </citation>
    <scope>NUCLEOTIDE SEQUENCE</scope>
    <source>
        <strain evidence="3">CIRM-BRFM 674</strain>
    </source>
</reference>
<gene>
    <name evidence="3" type="ORF">BDN70DRAFT_796694</name>
</gene>
<sequence>MPVHDRMEPFATGPHYGPVLDPMLIKIVNAPVKINPLISPPVEEGPEQPYLKWDMLFETSFVQRSDEPAHQSWMNGRGAPATFPRLSSLRLITTQIPWMIDVVARDLERGVTCEEVIEAIAHNLGKSSSNSDYACLHRHDQAELSHAYRYNRSPNPGVPGGRLKEAMKRLDYLRTNTSFGGIVVDDRTVKRLCGSELPCVFVLKCNKRFMSQKDVQEHETRMRRAAGGTSRAASKGPPSARSRGHSPNGMITVHPPSSSSYTTDSDEGGVDR</sequence>
<feature type="compositionally biased region" description="Low complexity" evidence="1">
    <location>
        <begin position="225"/>
        <end position="234"/>
    </location>
</feature>
<evidence type="ECO:0000313" key="3">
    <source>
        <dbReference type="EMBL" id="KAF9484967.1"/>
    </source>
</evidence>
<feature type="domain" description="DUF6699" evidence="2">
    <location>
        <begin position="51"/>
        <end position="185"/>
    </location>
</feature>
<dbReference type="Pfam" id="PF20415">
    <property type="entry name" value="DUF6699"/>
    <property type="match status" value="1"/>
</dbReference>
<name>A0A9P5ZCK7_9AGAR</name>
<dbReference type="InterPro" id="IPR046522">
    <property type="entry name" value="DUF6699"/>
</dbReference>
<dbReference type="AlphaFoldDB" id="A0A9P5ZCK7"/>
<dbReference type="EMBL" id="MU155139">
    <property type="protein sequence ID" value="KAF9484967.1"/>
    <property type="molecule type" value="Genomic_DNA"/>
</dbReference>
<dbReference type="Proteomes" id="UP000807469">
    <property type="component" value="Unassembled WGS sequence"/>
</dbReference>
<feature type="region of interest" description="Disordered" evidence="1">
    <location>
        <begin position="214"/>
        <end position="272"/>
    </location>
</feature>
<accession>A0A9P5ZCK7</accession>
<evidence type="ECO:0000256" key="1">
    <source>
        <dbReference type="SAM" id="MobiDB-lite"/>
    </source>
</evidence>
<evidence type="ECO:0000313" key="4">
    <source>
        <dbReference type="Proteomes" id="UP000807469"/>
    </source>
</evidence>
<proteinExistence type="predicted"/>
<comment type="caution">
    <text evidence="3">The sequence shown here is derived from an EMBL/GenBank/DDBJ whole genome shotgun (WGS) entry which is preliminary data.</text>
</comment>
<protein>
    <recommendedName>
        <fullName evidence="2">DUF6699 domain-containing protein</fullName>
    </recommendedName>
</protein>
<organism evidence="3 4">
    <name type="scientific">Pholiota conissans</name>
    <dbReference type="NCBI Taxonomy" id="109636"/>
    <lineage>
        <taxon>Eukaryota</taxon>
        <taxon>Fungi</taxon>
        <taxon>Dikarya</taxon>
        <taxon>Basidiomycota</taxon>
        <taxon>Agaricomycotina</taxon>
        <taxon>Agaricomycetes</taxon>
        <taxon>Agaricomycetidae</taxon>
        <taxon>Agaricales</taxon>
        <taxon>Agaricineae</taxon>
        <taxon>Strophariaceae</taxon>
        <taxon>Pholiota</taxon>
    </lineage>
</organism>
<keyword evidence="4" id="KW-1185">Reference proteome</keyword>